<keyword evidence="2" id="KW-1185">Reference proteome</keyword>
<name>A0ACB9AH32_CICIN</name>
<accession>A0ACB9AH32</accession>
<dbReference type="EMBL" id="CM042015">
    <property type="protein sequence ID" value="KAI3708678.1"/>
    <property type="molecule type" value="Genomic_DNA"/>
</dbReference>
<comment type="caution">
    <text evidence="1">The sequence shown here is derived from an EMBL/GenBank/DDBJ whole genome shotgun (WGS) entry which is preliminary data.</text>
</comment>
<evidence type="ECO:0000313" key="2">
    <source>
        <dbReference type="Proteomes" id="UP001055811"/>
    </source>
</evidence>
<dbReference type="Proteomes" id="UP001055811">
    <property type="component" value="Linkage Group LG07"/>
</dbReference>
<organism evidence="1 2">
    <name type="scientific">Cichorium intybus</name>
    <name type="common">Chicory</name>
    <dbReference type="NCBI Taxonomy" id="13427"/>
    <lineage>
        <taxon>Eukaryota</taxon>
        <taxon>Viridiplantae</taxon>
        <taxon>Streptophyta</taxon>
        <taxon>Embryophyta</taxon>
        <taxon>Tracheophyta</taxon>
        <taxon>Spermatophyta</taxon>
        <taxon>Magnoliopsida</taxon>
        <taxon>eudicotyledons</taxon>
        <taxon>Gunneridae</taxon>
        <taxon>Pentapetalae</taxon>
        <taxon>asterids</taxon>
        <taxon>campanulids</taxon>
        <taxon>Asterales</taxon>
        <taxon>Asteraceae</taxon>
        <taxon>Cichorioideae</taxon>
        <taxon>Cichorieae</taxon>
        <taxon>Cichoriinae</taxon>
        <taxon>Cichorium</taxon>
    </lineage>
</organism>
<gene>
    <name evidence="1" type="ORF">L2E82_38021</name>
</gene>
<evidence type="ECO:0000313" key="1">
    <source>
        <dbReference type="EMBL" id="KAI3708678.1"/>
    </source>
</evidence>
<reference evidence="2" key="1">
    <citation type="journal article" date="2022" name="Mol. Ecol. Resour.">
        <title>The genomes of chicory, endive, great burdock and yacon provide insights into Asteraceae palaeo-polyploidization history and plant inulin production.</title>
        <authorList>
            <person name="Fan W."/>
            <person name="Wang S."/>
            <person name="Wang H."/>
            <person name="Wang A."/>
            <person name="Jiang F."/>
            <person name="Liu H."/>
            <person name="Zhao H."/>
            <person name="Xu D."/>
            <person name="Zhang Y."/>
        </authorList>
    </citation>
    <scope>NUCLEOTIDE SEQUENCE [LARGE SCALE GENOMIC DNA]</scope>
    <source>
        <strain evidence="2">cv. Punajuju</strain>
    </source>
</reference>
<sequence>MAGIIEGAAVVTATVATKTLVWDPLKETIESSNDMGEVYRALNDAMKTHTAKRDDHEDNVQRHKTTMNPSKTYTNWNYRVNEVAKEVDQLEVKYTKKSKKSTFFCINSRAKFTEKMKKIASRVISLMMEGTDLVDFLVGKKPACVVEMITPRITNIPSFQQPLEQILDWLCENEVRGIRIHGLVGSGKTTIMQNLNNHVKVSEMFDMVLWVTVSREGSMKNRAIDEIQQLIAQRLKLDIEVSNQPDLIASRMREELKDIKYLLLLDDVTEDLDLNKIGVPINENGSKIVFTTRLPHACSSIATRQTSIRRLSGKEALYMFKSVLDRPHLEENANIKRLMPKIVKWCDNHPLMIKVTAGVFRVKETEESWHDGLKKLKTQPFQGIDAMEEMYELLACCFKTLKVTQKKCFFYSAMYPEDSDIQKDCLLDNWAAEELLDTVDDVEGTRTNGREMLDYLKMVSLLEENTSLQCIRMNKLIRLAALYNMSTDENKESLVKSGEALEKPLDVECWKDKRWISLGDSKMNRLPDQPECPILSTLFLQKNPNLKIVPQAFFKHMKCLRVLDLYNMRITSLPSSLLQLVTLKVLYLQNCVALVELHHDIGNLKELEVLDIRGSGLTNVPPQVKSLIRLRRLLISFTSSGTKNPIENAAYDIEVVSRIPKLKELVIDVEDGLERILYGAIVNVVRIKSLSLLQFSSPNKVVDLIKAIGDSWKITFPTERLLQSYIDKVKSFELKQCQIFVGCDISSPPHVMEFMPYFCWDITKRVKHFKQIDICFR</sequence>
<proteinExistence type="predicted"/>
<reference evidence="1 2" key="2">
    <citation type="journal article" date="2022" name="Mol. Ecol. Resour.">
        <title>The genomes of chicory, endive, great burdock and yacon provide insights into Asteraceae paleo-polyploidization history and plant inulin production.</title>
        <authorList>
            <person name="Fan W."/>
            <person name="Wang S."/>
            <person name="Wang H."/>
            <person name="Wang A."/>
            <person name="Jiang F."/>
            <person name="Liu H."/>
            <person name="Zhao H."/>
            <person name="Xu D."/>
            <person name="Zhang Y."/>
        </authorList>
    </citation>
    <scope>NUCLEOTIDE SEQUENCE [LARGE SCALE GENOMIC DNA]</scope>
    <source>
        <strain evidence="2">cv. Punajuju</strain>
        <tissue evidence="1">Leaves</tissue>
    </source>
</reference>
<protein>
    <submittedName>
        <fullName evidence="1">Uncharacterized protein</fullName>
    </submittedName>
</protein>